<evidence type="ECO:0000256" key="2">
    <source>
        <dbReference type="ARBA" id="ARBA00022679"/>
    </source>
</evidence>
<dbReference type="Proteomes" id="UP001230188">
    <property type="component" value="Unassembled WGS sequence"/>
</dbReference>
<dbReference type="PANTHER" id="PTHR11783">
    <property type="entry name" value="SULFOTRANSFERASE SULT"/>
    <property type="match status" value="1"/>
</dbReference>
<dbReference type="InterPro" id="IPR027417">
    <property type="entry name" value="P-loop_NTPase"/>
</dbReference>
<dbReference type="EMBL" id="JAQMWT010000526">
    <property type="protein sequence ID" value="KAJ8600174.1"/>
    <property type="molecule type" value="Genomic_DNA"/>
</dbReference>
<reference evidence="4" key="1">
    <citation type="submission" date="2023-01" db="EMBL/GenBank/DDBJ databases">
        <title>Metagenome sequencing of chrysophaentin producing Chrysophaeum taylorii.</title>
        <authorList>
            <person name="Davison J."/>
            <person name="Bewley C."/>
        </authorList>
    </citation>
    <scope>NUCLEOTIDE SEQUENCE</scope>
    <source>
        <strain evidence="4">NIES-1699</strain>
    </source>
</reference>
<accession>A0AAD7U946</accession>
<protein>
    <recommendedName>
        <fullName evidence="3">Sulfotransferase domain-containing protein</fullName>
    </recommendedName>
</protein>
<gene>
    <name evidence="4" type="ORF">CTAYLR_001945</name>
</gene>
<name>A0AAD7U946_9STRA</name>
<comment type="caution">
    <text evidence="4">The sequence shown here is derived from an EMBL/GenBank/DDBJ whole genome shotgun (WGS) entry which is preliminary data.</text>
</comment>
<sequence length="491" mass="53910">MIVVRKDARVWKVTLTSKWWQRPVRAIVDRVVPFTEGSVPQVGLRRGDRAVSADVSAARADEVLLPGDTLVVVDSRLARAAAHVVWGEYDAAAAAVADSTATAATLARSLAAGSETTTTTVEAARRAAAADPRSAEAQLALAVAARDADAARRAASLARSSLSRARALAVLADSVEAARAAVDADSRPPEVHACLARYCEAAGDFDGALASWRQAWRRDDAYRADLADCAERALRTKFAPRSDDVFVVSFPKSGTTFVQAIVLHLLARSPPDDPIAQAPWLEAAVATGHLSLERARDLEAPRVFKTHARPADFPAVSRPRVVVVTRNPKDVCLSLFHHNAAIFDHDCCSWDEHASRFAAGRVPDARAGDWFDWHQAWAREQDVYWVHYERLVRDPKSQISDLATFLRISDVDLDAVVDASAFDVMKRKHEDLMAKCPTPRRKIGAEPHFRRGKVGDWQTAFSDDQSALFDALYRDRILARDDLGGLRHDFF</sequence>
<evidence type="ECO:0000313" key="4">
    <source>
        <dbReference type="EMBL" id="KAJ8600174.1"/>
    </source>
</evidence>
<comment type="similarity">
    <text evidence="1">Belongs to the sulfotransferase 1 family.</text>
</comment>
<evidence type="ECO:0000256" key="1">
    <source>
        <dbReference type="ARBA" id="ARBA00005771"/>
    </source>
</evidence>
<dbReference type="InterPro" id="IPR000863">
    <property type="entry name" value="Sulfotransferase_dom"/>
</dbReference>
<dbReference type="AlphaFoldDB" id="A0AAD7U946"/>
<organism evidence="4 5">
    <name type="scientific">Chrysophaeum taylorii</name>
    <dbReference type="NCBI Taxonomy" id="2483200"/>
    <lineage>
        <taxon>Eukaryota</taxon>
        <taxon>Sar</taxon>
        <taxon>Stramenopiles</taxon>
        <taxon>Ochrophyta</taxon>
        <taxon>Pelagophyceae</taxon>
        <taxon>Pelagomonadales</taxon>
        <taxon>Pelagomonadaceae</taxon>
        <taxon>Chrysophaeum</taxon>
    </lineage>
</organism>
<evidence type="ECO:0000259" key="3">
    <source>
        <dbReference type="Pfam" id="PF00685"/>
    </source>
</evidence>
<dbReference type="Gene3D" id="3.40.50.300">
    <property type="entry name" value="P-loop containing nucleotide triphosphate hydrolases"/>
    <property type="match status" value="1"/>
</dbReference>
<dbReference type="SUPFAM" id="SSF52540">
    <property type="entry name" value="P-loop containing nucleoside triphosphate hydrolases"/>
    <property type="match status" value="1"/>
</dbReference>
<proteinExistence type="inferred from homology"/>
<dbReference type="GO" id="GO:0008146">
    <property type="term" value="F:sulfotransferase activity"/>
    <property type="evidence" value="ECO:0007669"/>
    <property type="project" value="InterPro"/>
</dbReference>
<dbReference type="Pfam" id="PF00685">
    <property type="entry name" value="Sulfotransfer_1"/>
    <property type="match status" value="1"/>
</dbReference>
<evidence type="ECO:0000313" key="5">
    <source>
        <dbReference type="Proteomes" id="UP001230188"/>
    </source>
</evidence>
<keyword evidence="2" id="KW-0808">Transferase</keyword>
<feature type="domain" description="Sulfotransferase" evidence="3">
    <location>
        <begin position="243"/>
        <end position="475"/>
    </location>
</feature>
<keyword evidence="5" id="KW-1185">Reference proteome</keyword>